<name>A0A1M5XDT0_9BACT</name>
<sequence length="212" mass="23851">MQRNEVYSCPQCQALNKATLSQTSILICKSCKSLIPDPQGHQALPDASPMPEDWSFLKLGSVCDLPQQSFTIVGRCRLQLRNEYKNFWCAEYASGKALYVVESFGSFAIFLSPWADYTKNASKLRAGKSIEISSDVTLTGEYVEKCEGLSFEGELGPWAFIKPGFFVVQASTGPKTAIFFIDPKKNIDYLLGEKITSDRLNFKNTIEWNEWK</sequence>
<gene>
    <name evidence="1" type="ORF">SAMN04488109_6410</name>
</gene>
<dbReference type="RefSeq" id="WP_073142733.1">
    <property type="nucleotide sequence ID" value="NZ_FQWQ01000006.1"/>
</dbReference>
<protein>
    <recommendedName>
        <fullName evidence="3">DUF4178 domain-containing protein</fullName>
    </recommendedName>
</protein>
<evidence type="ECO:0000313" key="2">
    <source>
        <dbReference type="Proteomes" id="UP000184212"/>
    </source>
</evidence>
<dbReference type="OrthoDB" id="713199at2"/>
<dbReference type="STRING" id="947013.SAMN04488109_6410"/>
<dbReference type="Proteomes" id="UP000184212">
    <property type="component" value="Unassembled WGS sequence"/>
</dbReference>
<dbReference type="AlphaFoldDB" id="A0A1M5XDT0"/>
<evidence type="ECO:0008006" key="3">
    <source>
        <dbReference type="Google" id="ProtNLM"/>
    </source>
</evidence>
<evidence type="ECO:0000313" key="1">
    <source>
        <dbReference type="EMBL" id="SHH97698.1"/>
    </source>
</evidence>
<dbReference type="EMBL" id="FQWQ01000006">
    <property type="protein sequence ID" value="SHH97698.1"/>
    <property type="molecule type" value="Genomic_DNA"/>
</dbReference>
<keyword evidence="2" id="KW-1185">Reference proteome</keyword>
<organism evidence="1 2">
    <name type="scientific">Chryseolinea serpens</name>
    <dbReference type="NCBI Taxonomy" id="947013"/>
    <lineage>
        <taxon>Bacteria</taxon>
        <taxon>Pseudomonadati</taxon>
        <taxon>Bacteroidota</taxon>
        <taxon>Cytophagia</taxon>
        <taxon>Cytophagales</taxon>
        <taxon>Fulvivirgaceae</taxon>
        <taxon>Chryseolinea</taxon>
    </lineage>
</organism>
<accession>A0A1M5XDT0</accession>
<proteinExistence type="predicted"/>
<reference evidence="1 2" key="1">
    <citation type="submission" date="2016-11" db="EMBL/GenBank/DDBJ databases">
        <authorList>
            <person name="Jaros S."/>
            <person name="Januszkiewicz K."/>
            <person name="Wedrychowicz H."/>
        </authorList>
    </citation>
    <scope>NUCLEOTIDE SEQUENCE [LARGE SCALE GENOMIC DNA]</scope>
    <source>
        <strain evidence="1 2">DSM 24574</strain>
    </source>
</reference>